<keyword evidence="2" id="KW-1185">Reference proteome</keyword>
<dbReference type="OrthoDB" id="7864931at2"/>
<reference evidence="2" key="1">
    <citation type="submission" date="2016-10" db="EMBL/GenBank/DDBJ databases">
        <authorList>
            <person name="Varghese N."/>
            <person name="Submissions S."/>
        </authorList>
    </citation>
    <scope>NUCLEOTIDE SEQUENCE [LARGE SCALE GENOMIC DNA]</scope>
    <source>
        <strain evidence="2">DSM 26471</strain>
    </source>
</reference>
<dbReference type="AlphaFoldDB" id="A0A1I3NSA2"/>
<organism evidence="1 2">
    <name type="scientific">Celeribacter neptunius</name>
    <dbReference type="NCBI Taxonomy" id="588602"/>
    <lineage>
        <taxon>Bacteria</taxon>
        <taxon>Pseudomonadati</taxon>
        <taxon>Pseudomonadota</taxon>
        <taxon>Alphaproteobacteria</taxon>
        <taxon>Rhodobacterales</taxon>
        <taxon>Roseobacteraceae</taxon>
        <taxon>Celeribacter</taxon>
    </lineage>
</organism>
<evidence type="ECO:0000313" key="1">
    <source>
        <dbReference type="EMBL" id="SFJ12188.1"/>
    </source>
</evidence>
<dbReference type="Proteomes" id="UP000199630">
    <property type="component" value="Unassembled WGS sequence"/>
</dbReference>
<dbReference type="STRING" id="588602.SAMN04487991_1460"/>
<gene>
    <name evidence="1" type="ORF">SAMN04487991_1460</name>
</gene>
<dbReference type="EMBL" id="FORH01000002">
    <property type="protein sequence ID" value="SFJ12188.1"/>
    <property type="molecule type" value="Genomic_DNA"/>
</dbReference>
<sequence>MFTFLLDLITEKGRGIHAYSAAAKAAFERALTEPEHAAAFYFLATSAENFVDLHERQPLSSEALERNFNAFQADIQALEKVAQDSPEKRLSVLNTMVKTRIAQSR</sequence>
<evidence type="ECO:0000313" key="2">
    <source>
        <dbReference type="Proteomes" id="UP000199630"/>
    </source>
</evidence>
<accession>A0A1I3NSA2</accession>
<protein>
    <submittedName>
        <fullName evidence="1">Uncharacterized protein</fullName>
    </submittedName>
</protein>
<proteinExistence type="predicted"/>
<name>A0A1I3NSA2_9RHOB</name>
<dbReference type="RefSeq" id="WP_090059533.1">
    <property type="nucleotide sequence ID" value="NZ_FORH01000002.1"/>
</dbReference>